<dbReference type="GO" id="GO:0016853">
    <property type="term" value="F:isomerase activity"/>
    <property type="evidence" value="ECO:0007669"/>
    <property type="project" value="UniProtKB-KW"/>
</dbReference>
<evidence type="ECO:0000313" key="3">
    <source>
        <dbReference type="EMBL" id="PPK66517.1"/>
    </source>
</evidence>
<evidence type="ECO:0000313" key="4">
    <source>
        <dbReference type="Proteomes" id="UP000239203"/>
    </source>
</evidence>
<organism evidence="3 4">
    <name type="scientific">Actinokineospora auranticolor</name>
    <dbReference type="NCBI Taxonomy" id="155976"/>
    <lineage>
        <taxon>Bacteria</taxon>
        <taxon>Bacillati</taxon>
        <taxon>Actinomycetota</taxon>
        <taxon>Actinomycetes</taxon>
        <taxon>Pseudonocardiales</taxon>
        <taxon>Pseudonocardiaceae</taxon>
        <taxon>Actinokineospora</taxon>
    </lineage>
</organism>
<comment type="caution">
    <text evidence="3">The sequence shown here is derived from an EMBL/GenBank/DDBJ whole genome shotgun (WGS) entry which is preliminary data.</text>
</comment>
<gene>
    <name evidence="3" type="ORF">CLV40_110221</name>
</gene>
<proteinExistence type="inferred from homology"/>
<dbReference type="InterPro" id="IPR010819">
    <property type="entry name" value="AGE/CE"/>
</dbReference>
<dbReference type="InterPro" id="IPR008928">
    <property type="entry name" value="6-hairpin_glycosidase_sf"/>
</dbReference>
<accession>A0A2S6GMS7</accession>
<name>A0A2S6GMS7_9PSEU</name>
<evidence type="ECO:0000256" key="2">
    <source>
        <dbReference type="ARBA" id="ARBA00023235"/>
    </source>
</evidence>
<dbReference type="Proteomes" id="UP000239203">
    <property type="component" value="Unassembled WGS sequence"/>
</dbReference>
<dbReference type="EMBL" id="PTIX01000010">
    <property type="protein sequence ID" value="PPK66517.1"/>
    <property type="molecule type" value="Genomic_DNA"/>
</dbReference>
<dbReference type="PANTHER" id="PTHR15108">
    <property type="entry name" value="N-ACYLGLUCOSAMINE-2-EPIMERASE"/>
    <property type="match status" value="1"/>
</dbReference>
<evidence type="ECO:0000256" key="1">
    <source>
        <dbReference type="ARBA" id="ARBA00008558"/>
    </source>
</evidence>
<dbReference type="RefSeq" id="WP_104480480.1">
    <property type="nucleotide sequence ID" value="NZ_CP154825.1"/>
</dbReference>
<dbReference type="AlphaFoldDB" id="A0A2S6GMS7"/>
<dbReference type="Pfam" id="PF07221">
    <property type="entry name" value="GlcNAc_2-epim"/>
    <property type="match status" value="1"/>
</dbReference>
<sequence>MREFPGSGGFTPDAEWLAAHRASLAAFAARSPDPAGGFRWLDATGGHQPDQPVATWITARMTHVFALEDGLGNPGAAALVDHGVAALRGPLRDAEHGGWFASLADPRKAAYDHAFVLLAACGAHAAGRSGADALLAEACEVVETRFWDGSLPLESWDRGWTETEDYRGANSAMHFVEAFLAAGDVTGDRIWHRRALDIATRIAHEVSAAHDWRVPEHFTADWEPDLDYNRDDPRHPFRPYGGTIGHWLEWARLLLHLEAALGAAAPDWLVADAAALFDSATRRGWAVDGHPGFAYTLDWDDRPVVRERMHWVVAEAVLAASALARRTGKPGYDRWYAGFWDFAVRHHVDAEHGGWWHEVTPGGVRASTVWSGKPDSYHAYQAALFPLLPLAPAAAVAVRA</sequence>
<dbReference type="OrthoDB" id="9806359at2"/>
<protein>
    <submittedName>
        <fullName evidence="3">Mannose/cellobiose epimerase-like protein (N-acyl-D-glucosamine 2-epimerase family)</fullName>
    </submittedName>
</protein>
<comment type="similarity">
    <text evidence="1">Belongs to the N-acylglucosamine 2-epimerase family.</text>
</comment>
<keyword evidence="4" id="KW-1185">Reference proteome</keyword>
<keyword evidence="2" id="KW-0413">Isomerase</keyword>
<dbReference type="InterPro" id="IPR012341">
    <property type="entry name" value="6hp_glycosidase-like_sf"/>
</dbReference>
<dbReference type="Gene3D" id="1.50.10.10">
    <property type="match status" value="1"/>
</dbReference>
<reference evidence="3 4" key="1">
    <citation type="submission" date="2018-02" db="EMBL/GenBank/DDBJ databases">
        <title>Genomic Encyclopedia of Archaeal and Bacterial Type Strains, Phase II (KMG-II): from individual species to whole genera.</title>
        <authorList>
            <person name="Goeker M."/>
        </authorList>
    </citation>
    <scope>NUCLEOTIDE SEQUENCE [LARGE SCALE GENOMIC DNA]</scope>
    <source>
        <strain evidence="3 4">YU 961-1</strain>
    </source>
</reference>
<dbReference type="GO" id="GO:0005975">
    <property type="term" value="P:carbohydrate metabolic process"/>
    <property type="evidence" value="ECO:0007669"/>
    <property type="project" value="InterPro"/>
</dbReference>
<dbReference type="SUPFAM" id="SSF48208">
    <property type="entry name" value="Six-hairpin glycosidases"/>
    <property type="match status" value="1"/>
</dbReference>